<comment type="subcellular location">
    <subcellularLocation>
        <location evidence="2">Membrane</location>
    </subcellularLocation>
</comment>
<dbReference type="Pfam" id="PF00512">
    <property type="entry name" value="HisKA"/>
    <property type="match status" value="1"/>
</dbReference>
<dbReference type="GO" id="GO:0016020">
    <property type="term" value="C:membrane"/>
    <property type="evidence" value="ECO:0007669"/>
    <property type="project" value="UniProtKB-SubCell"/>
</dbReference>
<dbReference type="SMART" id="SM00388">
    <property type="entry name" value="HisKA"/>
    <property type="match status" value="1"/>
</dbReference>
<keyword evidence="7 13" id="KW-0418">Kinase</keyword>
<keyword evidence="14" id="KW-1185">Reference proteome</keyword>
<dbReference type="InterPro" id="IPR050351">
    <property type="entry name" value="BphY/WalK/GraS-like"/>
</dbReference>
<comment type="catalytic activity">
    <reaction evidence="1">
        <text>ATP + protein L-histidine = ADP + protein N-phospho-L-histidine.</text>
        <dbReference type="EC" id="2.7.13.3"/>
    </reaction>
</comment>
<feature type="transmembrane region" description="Helical" evidence="10">
    <location>
        <begin position="156"/>
        <end position="181"/>
    </location>
</feature>
<dbReference type="Gene3D" id="3.30.565.10">
    <property type="entry name" value="Histidine kinase-like ATPase, C-terminal domain"/>
    <property type="match status" value="1"/>
</dbReference>
<dbReference type="PROSITE" id="PS50109">
    <property type="entry name" value="HIS_KIN"/>
    <property type="match status" value="1"/>
</dbReference>
<accession>A0A2W2ADI8</accession>
<dbReference type="GO" id="GO:0007234">
    <property type="term" value="P:osmosensory signaling via phosphorelay pathway"/>
    <property type="evidence" value="ECO:0007669"/>
    <property type="project" value="TreeGrafter"/>
</dbReference>
<evidence type="ECO:0000313" key="13">
    <source>
        <dbReference type="EMBL" id="PZF73321.1"/>
    </source>
</evidence>
<evidence type="ECO:0000256" key="1">
    <source>
        <dbReference type="ARBA" id="ARBA00000085"/>
    </source>
</evidence>
<dbReference type="CDD" id="cd06225">
    <property type="entry name" value="HAMP"/>
    <property type="match status" value="1"/>
</dbReference>
<dbReference type="SUPFAM" id="SSF47384">
    <property type="entry name" value="Homodimeric domain of signal transducing histidine kinase"/>
    <property type="match status" value="1"/>
</dbReference>
<dbReference type="GO" id="GO:0000155">
    <property type="term" value="F:phosphorelay sensor kinase activity"/>
    <property type="evidence" value="ECO:0007669"/>
    <property type="project" value="InterPro"/>
</dbReference>
<dbReference type="OrthoDB" id="594725at2"/>
<keyword evidence="6" id="KW-0547">Nucleotide-binding</keyword>
<feature type="domain" description="HAMP" evidence="12">
    <location>
        <begin position="177"/>
        <end position="230"/>
    </location>
</feature>
<dbReference type="EC" id="2.7.13.3" evidence="3"/>
<evidence type="ECO:0000256" key="9">
    <source>
        <dbReference type="ARBA" id="ARBA00023012"/>
    </source>
</evidence>
<dbReference type="InterPro" id="IPR005467">
    <property type="entry name" value="His_kinase_dom"/>
</dbReference>
<keyword evidence="5" id="KW-0808">Transferase</keyword>
<dbReference type="InterPro" id="IPR036890">
    <property type="entry name" value="HATPase_C_sf"/>
</dbReference>
<proteinExistence type="predicted"/>
<dbReference type="EMBL" id="QKTW01000014">
    <property type="protein sequence ID" value="PZF73321.1"/>
    <property type="molecule type" value="Genomic_DNA"/>
</dbReference>
<dbReference type="SUPFAM" id="SSF158472">
    <property type="entry name" value="HAMP domain-like"/>
    <property type="match status" value="1"/>
</dbReference>
<name>A0A2W2ADI8_9BACT</name>
<dbReference type="Gene3D" id="1.10.287.130">
    <property type="match status" value="1"/>
</dbReference>
<sequence>MTIQIKTTVLFTVLTAGFIFLVSMVVYFFSSKFAFQDFYKRLEIRAHIVASALLENDKTNTAVYEAIREQYLEKLNQEKEYLLPVKNGVVDQKAADSMGINPSFLKKIISLHEANYNQHGLYYSGVLHANNNGNYIVVISARNDYGDEVLRNLRQILLACGVVSTLIVFTIGLFFSKAIFLPIRNIISRVKEISIGSLHLRLPEQKEHDEIAVLTRTFNDLLSRLEAAFDIQKNFVSNASHELRTPLTAIIGEADLALYKERNPAEYKASLEVILHEAEILQNLTNNLLTLAQTDSAAASLQMEPVRLDEVLNDIKLMVSKMHPEYQLTLTMPDVHGYMDAPYANGNYALLRLAISNVVLNAFKYSGKPVSILLQTENKKHTISISDEGIGIPEEELKYIFVPFFRASNIGTIEGHGIGLPLTFNIVRFHEGEIKVQSAVGVGTKVAIVLPVCRPYN</sequence>
<dbReference type="AlphaFoldDB" id="A0A2W2ADI8"/>
<protein>
    <recommendedName>
        <fullName evidence="3">histidine kinase</fullName>
        <ecNumber evidence="3">2.7.13.3</ecNumber>
    </recommendedName>
</protein>
<dbReference type="PANTHER" id="PTHR42878:SF7">
    <property type="entry name" value="SENSOR HISTIDINE KINASE GLRK"/>
    <property type="match status" value="1"/>
</dbReference>
<evidence type="ECO:0000256" key="6">
    <source>
        <dbReference type="ARBA" id="ARBA00022741"/>
    </source>
</evidence>
<dbReference type="InterPro" id="IPR003660">
    <property type="entry name" value="HAMP_dom"/>
</dbReference>
<dbReference type="SMART" id="SM00304">
    <property type="entry name" value="HAMP"/>
    <property type="match status" value="1"/>
</dbReference>
<dbReference type="InterPro" id="IPR004358">
    <property type="entry name" value="Sig_transdc_His_kin-like_C"/>
</dbReference>
<evidence type="ECO:0000256" key="10">
    <source>
        <dbReference type="SAM" id="Phobius"/>
    </source>
</evidence>
<dbReference type="InterPro" id="IPR003594">
    <property type="entry name" value="HATPase_dom"/>
</dbReference>
<keyword evidence="10" id="KW-0472">Membrane</keyword>
<dbReference type="Gene3D" id="6.10.340.10">
    <property type="match status" value="1"/>
</dbReference>
<reference evidence="13 14" key="1">
    <citation type="submission" date="2018-06" db="EMBL/GenBank/DDBJ databases">
        <title>Mucibacter soli gen. nov., sp. nov., a new member of the family Chitinophagaceae producing mucin.</title>
        <authorList>
            <person name="Kim M.-K."/>
            <person name="Park S."/>
            <person name="Kim T.-S."/>
            <person name="Joung Y."/>
            <person name="Han J.-H."/>
            <person name="Kim S.B."/>
        </authorList>
    </citation>
    <scope>NUCLEOTIDE SEQUENCE [LARGE SCALE GENOMIC DNA]</scope>
    <source>
        <strain evidence="13 14">R1-15</strain>
    </source>
</reference>
<evidence type="ECO:0000256" key="2">
    <source>
        <dbReference type="ARBA" id="ARBA00004370"/>
    </source>
</evidence>
<dbReference type="SMART" id="SM00387">
    <property type="entry name" value="HATPase_c"/>
    <property type="match status" value="1"/>
</dbReference>
<comment type="caution">
    <text evidence="13">The sequence shown here is derived from an EMBL/GenBank/DDBJ whole genome shotgun (WGS) entry which is preliminary data.</text>
</comment>
<dbReference type="Pfam" id="PF02518">
    <property type="entry name" value="HATPase_c"/>
    <property type="match status" value="1"/>
</dbReference>
<evidence type="ECO:0000256" key="5">
    <source>
        <dbReference type="ARBA" id="ARBA00022679"/>
    </source>
</evidence>
<dbReference type="GO" id="GO:0030295">
    <property type="term" value="F:protein kinase activator activity"/>
    <property type="evidence" value="ECO:0007669"/>
    <property type="project" value="TreeGrafter"/>
</dbReference>
<evidence type="ECO:0000256" key="7">
    <source>
        <dbReference type="ARBA" id="ARBA00022777"/>
    </source>
</evidence>
<keyword evidence="10" id="KW-0812">Transmembrane</keyword>
<dbReference type="RefSeq" id="WP_110998600.1">
    <property type="nucleotide sequence ID" value="NZ_QKTW01000014.1"/>
</dbReference>
<dbReference type="InterPro" id="IPR036097">
    <property type="entry name" value="HisK_dim/P_sf"/>
</dbReference>
<evidence type="ECO:0000256" key="3">
    <source>
        <dbReference type="ARBA" id="ARBA00012438"/>
    </source>
</evidence>
<evidence type="ECO:0000259" key="12">
    <source>
        <dbReference type="PROSITE" id="PS50885"/>
    </source>
</evidence>
<dbReference type="CDD" id="cd00082">
    <property type="entry name" value="HisKA"/>
    <property type="match status" value="1"/>
</dbReference>
<dbReference type="GO" id="GO:0000156">
    <property type="term" value="F:phosphorelay response regulator activity"/>
    <property type="evidence" value="ECO:0007669"/>
    <property type="project" value="TreeGrafter"/>
</dbReference>
<feature type="domain" description="Histidine kinase" evidence="11">
    <location>
        <begin position="238"/>
        <end position="454"/>
    </location>
</feature>
<dbReference type="PROSITE" id="PS50885">
    <property type="entry name" value="HAMP"/>
    <property type="match status" value="1"/>
</dbReference>
<evidence type="ECO:0000256" key="8">
    <source>
        <dbReference type="ARBA" id="ARBA00022840"/>
    </source>
</evidence>
<evidence type="ECO:0000256" key="4">
    <source>
        <dbReference type="ARBA" id="ARBA00022553"/>
    </source>
</evidence>
<feature type="transmembrane region" description="Helical" evidence="10">
    <location>
        <begin position="7"/>
        <end position="29"/>
    </location>
</feature>
<dbReference type="SUPFAM" id="SSF55874">
    <property type="entry name" value="ATPase domain of HSP90 chaperone/DNA topoisomerase II/histidine kinase"/>
    <property type="match status" value="1"/>
</dbReference>
<evidence type="ECO:0000313" key="14">
    <source>
        <dbReference type="Proteomes" id="UP000248745"/>
    </source>
</evidence>
<keyword evidence="8" id="KW-0067">ATP-binding</keyword>
<dbReference type="FunFam" id="1.10.287.130:FF:000001">
    <property type="entry name" value="Two-component sensor histidine kinase"/>
    <property type="match status" value="1"/>
</dbReference>
<dbReference type="PRINTS" id="PR00344">
    <property type="entry name" value="BCTRLSENSOR"/>
</dbReference>
<dbReference type="Proteomes" id="UP000248745">
    <property type="component" value="Unassembled WGS sequence"/>
</dbReference>
<dbReference type="PANTHER" id="PTHR42878">
    <property type="entry name" value="TWO-COMPONENT HISTIDINE KINASE"/>
    <property type="match status" value="1"/>
</dbReference>
<dbReference type="InterPro" id="IPR003661">
    <property type="entry name" value="HisK_dim/P_dom"/>
</dbReference>
<organism evidence="13 14">
    <name type="scientific">Taibaiella soli</name>
    <dbReference type="NCBI Taxonomy" id="1649169"/>
    <lineage>
        <taxon>Bacteria</taxon>
        <taxon>Pseudomonadati</taxon>
        <taxon>Bacteroidota</taxon>
        <taxon>Chitinophagia</taxon>
        <taxon>Chitinophagales</taxon>
        <taxon>Chitinophagaceae</taxon>
        <taxon>Taibaiella</taxon>
    </lineage>
</organism>
<gene>
    <name evidence="13" type="ORF">DN068_09130</name>
</gene>
<dbReference type="Pfam" id="PF00672">
    <property type="entry name" value="HAMP"/>
    <property type="match status" value="1"/>
</dbReference>
<evidence type="ECO:0000259" key="11">
    <source>
        <dbReference type="PROSITE" id="PS50109"/>
    </source>
</evidence>
<keyword evidence="9" id="KW-0902">Two-component regulatory system</keyword>
<keyword evidence="10" id="KW-1133">Transmembrane helix</keyword>
<keyword evidence="4" id="KW-0597">Phosphoprotein</keyword>